<sequence length="135" mass="15149">MSSLEQTRRSIQAEANLALLQIRGSHDELNRDIAGISSKILSCERRLGSVLSQMNSQAANGGIYAECTREIAKLRQEVRDIDRKVNSRPANDKMSTDCTQEIAKLRREVRDIDWKLNSRAANEGVSAECTRESRS</sequence>
<accession>A0A0Q3HIU6</accession>
<dbReference type="AlphaFoldDB" id="A0A0Q3HIU6"/>
<dbReference type="GeneID" id="106865901"/>
<organism evidence="1">
    <name type="scientific">Brachypodium distachyon</name>
    <name type="common">Purple false brome</name>
    <name type="synonym">Trachynia distachya</name>
    <dbReference type="NCBI Taxonomy" id="15368"/>
    <lineage>
        <taxon>Eukaryota</taxon>
        <taxon>Viridiplantae</taxon>
        <taxon>Streptophyta</taxon>
        <taxon>Embryophyta</taxon>
        <taxon>Tracheophyta</taxon>
        <taxon>Spermatophyta</taxon>
        <taxon>Magnoliopsida</taxon>
        <taxon>Liliopsida</taxon>
        <taxon>Poales</taxon>
        <taxon>Poaceae</taxon>
        <taxon>BOP clade</taxon>
        <taxon>Pooideae</taxon>
        <taxon>Stipodae</taxon>
        <taxon>Brachypodieae</taxon>
        <taxon>Brachypodium</taxon>
    </lineage>
</organism>
<evidence type="ECO:0000313" key="2">
    <source>
        <dbReference type="EnsemblPlants" id="KQK22895"/>
    </source>
</evidence>
<reference evidence="1 2" key="1">
    <citation type="journal article" date="2010" name="Nature">
        <title>Genome sequencing and analysis of the model grass Brachypodium distachyon.</title>
        <authorList>
            <consortium name="International Brachypodium Initiative"/>
        </authorList>
    </citation>
    <scope>NUCLEOTIDE SEQUENCE [LARGE SCALE GENOMIC DNA]</scope>
    <source>
        <strain evidence="1">Bd21</strain>
        <strain evidence="2">cv. Bd21</strain>
    </source>
</reference>
<gene>
    <name evidence="2" type="primary">LOC106865901</name>
    <name evidence="1" type="ORF">BRADI_1g69927v3</name>
</gene>
<protein>
    <submittedName>
        <fullName evidence="1 2">Uncharacterized protein</fullName>
    </submittedName>
</protein>
<reference evidence="2" key="3">
    <citation type="submission" date="2018-08" db="UniProtKB">
        <authorList>
            <consortium name="EnsemblPlants"/>
        </authorList>
    </citation>
    <scope>IDENTIFICATION</scope>
    <source>
        <strain evidence="2">cv. Bd21</strain>
    </source>
</reference>
<evidence type="ECO:0000313" key="3">
    <source>
        <dbReference type="Proteomes" id="UP000008810"/>
    </source>
</evidence>
<dbReference type="EnsemblPlants" id="KQK22895">
    <property type="protein sequence ID" value="KQK22895"/>
    <property type="gene ID" value="BRADI_1g69927v3"/>
</dbReference>
<proteinExistence type="predicted"/>
<evidence type="ECO:0000313" key="1">
    <source>
        <dbReference type="EMBL" id="KQK22895.1"/>
    </source>
</evidence>
<keyword evidence="3" id="KW-1185">Reference proteome</keyword>
<dbReference type="RefSeq" id="XP_014753089.1">
    <property type="nucleotide sequence ID" value="XM_014897603.2"/>
</dbReference>
<dbReference type="Gramene" id="KQK22895">
    <property type="protein sequence ID" value="KQK22895"/>
    <property type="gene ID" value="BRADI_1g69927v3"/>
</dbReference>
<dbReference type="EMBL" id="CM000880">
    <property type="protein sequence ID" value="KQK22895.1"/>
    <property type="molecule type" value="Genomic_DNA"/>
</dbReference>
<reference evidence="1" key="2">
    <citation type="submission" date="2017-06" db="EMBL/GenBank/DDBJ databases">
        <title>WGS assembly of Brachypodium distachyon.</title>
        <authorList>
            <consortium name="The International Brachypodium Initiative"/>
            <person name="Lucas S."/>
            <person name="Harmon-Smith M."/>
            <person name="Lail K."/>
            <person name="Tice H."/>
            <person name="Grimwood J."/>
            <person name="Bruce D."/>
            <person name="Barry K."/>
            <person name="Shu S."/>
            <person name="Lindquist E."/>
            <person name="Wang M."/>
            <person name="Pitluck S."/>
            <person name="Vogel J.P."/>
            <person name="Garvin D.F."/>
            <person name="Mockler T.C."/>
            <person name="Schmutz J."/>
            <person name="Rokhsar D."/>
            <person name="Bevan M.W."/>
        </authorList>
    </citation>
    <scope>NUCLEOTIDE SEQUENCE</scope>
    <source>
        <strain evidence="1">Bd21</strain>
    </source>
</reference>
<name>A0A0Q3HIU6_BRADI</name>
<dbReference type="Proteomes" id="UP000008810">
    <property type="component" value="Chromosome 1"/>
</dbReference>